<dbReference type="SUPFAM" id="SSF51735">
    <property type="entry name" value="NAD(P)-binding Rossmann-fold domains"/>
    <property type="match status" value="1"/>
</dbReference>
<evidence type="ECO:0000313" key="3">
    <source>
        <dbReference type="Proteomes" id="UP001501598"/>
    </source>
</evidence>
<gene>
    <name evidence="2" type="ORF">GCM10023175_60470</name>
</gene>
<dbReference type="EMBL" id="BAABGT010000099">
    <property type="protein sequence ID" value="GAA4556997.1"/>
    <property type="molecule type" value="Genomic_DNA"/>
</dbReference>
<evidence type="ECO:0000313" key="2">
    <source>
        <dbReference type="EMBL" id="GAA4556997.1"/>
    </source>
</evidence>
<dbReference type="SUPFAM" id="SSF50129">
    <property type="entry name" value="GroES-like"/>
    <property type="match status" value="1"/>
</dbReference>
<organism evidence="2 3">
    <name type="scientific">Pseudonocardia xishanensis</name>
    <dbReference type="NCBI Taxonomy" id="630995"/>
    <lineage>
        <taxon>Bacteria</taxon>
        <taxon>Bacillati</taxon>
        <taxon>Actinomycetota</taxon>
        <taxon>Actinomycetes</taxon>
        <taxon>Pseudonocardiales</taxon>
        <taxon>Pseudonocardiaceae</taxon>
        <taxon>Pseudonocardia</taxon>
    </lineage>
</organism>
<proteinExistence type="predicted"/>
<reference evidence="3" key="1">
    <citation type="journal article" date="2019" name="Int. J. Syst. Evol. Microbiol.">
        <title>The Global Catalogue of Microorganisms (GCM) 10K type strain sequencing project: providing services to taxonomists for standard genome sequencing and annotation.</title>
        <authorList>
            <consortium name="The Broad Institute Genomics Platform"/>
            <consortium name="The Broad Institute Genome Sequencing Center for Infectious Disease"/>
            <person name="Wu L."/>
            <person name="Ma J."/>
        </authorList>
    </citation>
    <scope>NUCLEOTIDE SEQUENCE [LARGE SCALE GENOMIC DNA]</scope>
    <source>
        <strain evidence="3">JCM 17906</strain>
    </source>
</reference>
<dbReference type="PANTHER" id="PTHR45033:SF2">
    <property type="entry name" value="ZINC-TYPE ALCOHOL DEHYDROGENASE-LIKE PROTEIN C1773.06C"/>
    <property type="match status" value="1"/>
</dbReference>
<protein>
    <submittedName>
        <fullName evidence="2">NAD(P)-dependent alcohol dehydrogenase</fullName>
    </submittedName>
</protein>
<dbReference type="InterPro" id="IPR052711">
    <property type="entry name" value="Zinc_ADH-like"/>
</dbReference>
<dbReference type="Pfam" id="PF08240">
    <property type="entry name" value="ADH_N"/>
    <property type="match status" value="1"/>
</dbReference>
<dbReference type="InterPro" id="IPR013149">
    <property type="entry name" value="ADH-like_C"/>
</dbReference>
<name>A0ABP8S2L7_9PSEU</name>
<keyword evidence="3" id="KW-1185">Reference proteome</keyword>
<dbReference type="CDD" id="cd08276">
    <property type="entry name" value="MDR7"/>
    <property type="match status" value="1"/>
</dbReference>
<dbReference type="Proteomes" id="UP001501598">
    <property type="component" value="Unassembled WGS sequence"/>
</dbReference>
<dbReference type="Pfam" id="PF00107">
    <property type="entry name" value="ADH_zinc_N"/>
    <property type="match status" value="1"/>
</dbReference>
<dbReference type="InterPro" id="IPR036291">
    <property type="entry name" value="NAD(P)-bd_dom_sf"/>
</dbReference>
<sequence length="340" mass="35435">MRTYRFDAFGGFDHLNRHDEPEPTARPGEVVVRVRAVSLNFRDVAIPTGRHPAPHDPGMVPTSDAAGEVVEVGEGAPFAVGDRVVSAFHPRWFGGRPPASLALDQYGRGRDGWLTEYKAVSAESVVPLPDSVSYTDGATLPCAALTAWTCLGGPDPVRAGQTVLTLGSGGVSLFAVQLAKAGGAQVVATTSSPAKAERLKHLGADHVIDYRATPDWGRVARELTGGAGVDRVVEVGGPGTLSQSLTAIAAGSEVALVGFLDGSATTIDFGELFRSSAHLRQVRVGDRAGLVEVVAAVARGGIAPVVDSVFEFADAPAAFRHLDAGDLFGKVIVSLENNIR</sequence>
<dbReference type="InterPro" id="IPR011032">
    <property type="entry name" value="GroES-like_sf"/>
</dbReference>
<dbReference type="SMART" id="SM00829">
    <property type="entry name" value="PKS_ER"/>
    <property type="match status" value="1"/>
</dbReference>
<feature type="domain" description="Enoyl reductase (ER)" evidence="1">
    <location>
        <begin position="10"/>
        <end position="333"/>
    </location>
</feature>
<dbReference type="PANTHER" id="PTHR45033">
    <property type="match status" value="1"/>
</dbReference>
<dbReference type="Gene3D" id="3.40.50.720">
    <property type="entry name" value="NAD(P)-binding Rossmann-like Domain"/>
    <property type="match status" value="1"/>
</dbReference>
<comment type="caution">
    <text evidence="2">The sequence shown here is derived from an EMBL/GenBank/DDBJ whole genome shotgun (WGS) entry which is preliminary data.</text>
</comment>
<dbReference type="Gene3D" id="3.90.180.10">
    <property type="entry name" value="Medium-chain alcohol dehydrogenases, catalytic domain"/>
    <property type="match status" value="1"/>
</dbReference>
<dbReference type="RefSeq" id="WP_345426111.1">
    <property type="nucleotide sequence ID" value="NZ_BAABGT010000099.1"/>
</dbReference>
<dbReference type="InterPro" id="IPR020843">
    <property type="entry name" value="ER"/>
</dbReference>
<evidence type="ECO:0000259" key="1">
    <source>
        <dbReference type="SMART" id="SM00829"/>
    </source>
</evidence>
<dbReference type="InterPro" id="IPR013154">
    <property type="entry name" value="ADH-like_N"/>
</dbReference>
<accession>A0ABP8S2L7</accession>